<dbReference type="Proteomes" id="UP000220005">
    <property type="component" value="Unassembled WGS sequence"/>
</dbReference>
<dbReference type="EMBL" id="NMTY01000004">
    <property type="protein sequence ID" value="PDX82387.1"/>
    <property type="molecule type" value="Genomic_DNA"/>
</dbReference>
<evidence type="ECO:0000313" key="2">
    <source>
        <dbReference type="Proteomes" id="UP000220005"/>
    </source>
</evidence>
<dbReference type="AlphaFoldDB" id="A0A2A7ATA9"/>
<protein>
    <submittedName>
        <fullName evidence="1">Uncharacterized protein</fullName>
    </submittedName>
</protein>
<evidence type="ECO:0000313" key="1">
    <source>
        <dbReference type="EMBL" id="PDX82387.1"/>
    </source>
</evidence>
<dbReference type="RefSeq" id="WP_097838829.1">
    <property type="nucleotide sequence ID" value="NZ_NMTY01000004.1"/>
</dbReference>
<comment type="caution">
    <text evidence="1">The sequence shown here is derived from an EMBL/GenBank/DDBJ whole genome shotgun (WGS) entry which is preliminary data.</text>
</comment>
<name>A0A2A7ATA9_9FIRM</name>
<organism evidence="1 2">
    <name type="scientific">Faecalibacterium prausnitzii</name>
    <dbReference type="NCBI Taxonomy" id="853"/>
    <lineage>
        <taxon>Bacteria</taxon>
        <taxon>Bacillati</taxon>
        <taxon>Bacillota</taxon>
        <taxon>Clostridia</taxon>
        <taxon>Eubacteriales</taxon>
        <taxon>Oscillospiraceae</taxon>
        <taxon>Faecalibacterium</taxon>
    </lineage>
</organism>
<reference evidence="1 2" key="1">
    <citation type="journal article" date="2017" name="Front. Microbiol.">
        <title>New Insights into the Diversity of the Genus Faecalibacterium.</title>
        <authorList>
            <person name="Benevides L."/>
            <person name="Burman S."/>
            <person name="Martin R."/>
            <person name="Robert V."/>
            <person name="Thomas M."/>
            <person name="Miquel S."/>
            <person name="Chain F."/>
            <person name="Sokol H."/>
            <person name="Bermudez-Humaran L.G."/>
            <person name="Morrison M."/>
            <person name="Langella P."/>
            <person name="Azevedo V.A."/>
            <person name="Chatel J.M."/>
            <person name="Soares S."/>
        </authorList>
    </citation>
    <scope>NUCLEOTIDE SEQUENCE [LARGE SCALE GENOMIC DNA]</scope>
    <source>
        <strain evidence="1 2">CNCM I 4575</strain>
    </source>
</reference>
<accession>A0A2A7ATA9</accession>
<proteinExistence type="predicted"/>
<gene>
    <name evidence="1" type="ORF">CGS58_02635</name>
</gene>
<sequence>MVNMNDIPLELQNELAFTKEELAELERAKKMPITFDADCPETTPERALKFRRVNPPRKRANMA</sequence>